<feature type="coiled-coil region" evidence="1">
    <location>
        <begin position="9"/>
        <end position="36"/>
    </location>
</feature>
<reference evidence="2" key="1">
    <citation type="submission" date="2018-11" db="EMBL/GenBank/DDBJ databases">
        <authorList>
            <person name="Alioto T."/>
            <person name="Alioto T."/>
        </authorList>
    </citation>
    <scope>NUCLEOTIDE SEQUENCE</scope>
</reference>
<keyword evidence="3" id="KW-1185">Reference proteome</keyword>
<dbReference type="OrthoDB" id="10433641at2759"/>
<gene>
    <name evidence="2" type="ORF">MGAL_10B058890</name>
</gene>
<evidence type="ECO:0000256" key="1">
    <source>
        <dbReference type="SAM" id="Coils"/>
    </source>
</evidence>
<keyword evidence="1" id="KW-0175">Coiled coil</keyword>
<organism evidence="2 3">
    <name type="scientific">Mytilus galloprovincialis</name>
    <name type="common">Mediterranean mussel</name>
    <dbReference type="NCBI Taxonomy" id="29158"/>
    <lineage>
        <taxon>Eukaryota</taxon>
        <taxon>Metazoa</taxon>
        <taxon>Spiralia</taxon>
        <taxon>Lophotrochozoa</taxon>
        <taxon>Mollusca</taxon>
        <taxon>Bivalvia</taxon>
        <taxon>Autobranchia</taxon>
        <taxon>Pteriomorphia</taxon>
        <taxon>Mytilida</taxon>
        <taxon>Mytiloidea</taxon>
        <taxon>Mytilidae</taxon>
        <taxon>Mytilinae</taxon>
        <taxon>Mytilus</taxon>
    </lineage>
</organism>
<dbReference type="Proteomes" id="UP000596742">
    <property type="component" value="Unassembled WGS sequence"/>
</dbReference>
<protein>
    <submittedName>
        <fullName evidence="2">Uncharacterized protein</fullName>
    </submittedName>
</protein>
<comment type="caution">
    <text evidence="2">The sequence shown here is derived from an EMBL/GenBank/DDBJ whole genome shotgun (WGS) entry which is preliminary data.</text>
</comment>
<accession>A0A8B6HP36</accession>
<evidence type="ECO:0000313" key="2">
    <source>
        <dbReference type="EMBL" id="VDI83000.1"/>
    </source>
</evidence>
<proteinExistence type="predicted"/>
<name>A0A8B6HP36_MYTGA</name>
<dbReference type="EMBL" id="UYJE01010418">
    <property type="protein sequence ID" value="VDI83000.1"/>
    <property type="molecule type" value="Genomic_DNA"/>
</dbReference>
<evidence type="ECO:0000313" key="3">
    <source>
        <dbReference type="Proteomes" id="UP000596742"/>
    </source>
</evidence>
<sequence length="193" mass="22548">MMMSKRKSNSTIRRDNKRLQEYNENYERQLAENINIDLCTSDVGKSPRLLKCVNDRQVDNVNKDKKKSSDVNIEDNNNNLNKTISTEACKLDSSDKNNDDNGNVSSEENSDLFSKFALKRSMSDDDKLIGNIESTGRLIIFSIHRKKYEKLIYGDRYYRKFNKVWTEDFNDVLSTNFINDQVNQAILMMIEYV</sequence>
<dbReference type="AlphaFoldDB" id="A0A8B6HP36"/>